<accession>A0A8T2LWP4</accession>
<evidence type="ECO:0000313" key="11">
    <source>
        <dbReference type="Proteomes" id="UP000752171"/>
    </source>
</evidence>
<dbReference type="GO" id="GO:0016020">
    <property type="term" value="C:membrane"/>
    <property type="evidence" value="ECO:0007669"/>
    <property type="project" value="UniProtKB-SubCell"/>
</dbReference>
<evidence type="ECO:0000256" key="2">
    <source>
        <dbReference type="ARBA" id="ARBA00022692"/>
    </source>
</evidence>
<keyword evidence="5" id="KW-0675">Receptor</keyword>
<comment type="caution">
    <text evidence="10">The sequence shown here is derived from an EMBL/GenBank/DDBJ whole genome shotgun (WGS) entry which is preliminary data.</text>
</comment>
<dbReference type="SMART" id="SM00409">
    <property type="entry name" value="IG"/>
    <property type="match status" value="1"/>
</dbReference>
<feature type="domain" description="Immunoglobulin V-set" evidence="8">
    <location>
        <begin position="32"/>
        <end position="109"/>
    </location>
</feature>
<dbReference type="Gene3D" id="2.60.40.10">
    <property type="entry name" value="Immunoglobulins"/>
    <property type="match status" value="1"/>
</dbReference>
<dbReference type="InterPro" id="IPR013106">
    <property type="entry name" value="Ig_V-set"/>
</dbReference>
<evidence type="ECO:0008006" key="12">
    <source>
        <dbReference type="Google" id="ProtNLM"/>
    </source>
</evidence>
<dbReference type="SMART" id="SM00406">
    <property type="entry name" value="IGv"/>
    <property type="match status" value="1"/>
</dbReference>
<keyword evidence="6" id="KW-0393">Immunoglobulin domain</keyword>
<organism evidence="10 11">
    <name type="scientific">Astyanax mexicanus</name>
    <name type="common">Blind cave fish</name>
    <name type="synonym">Astyanax fasciatus mexicanus</name>
    <dbReference type="NCBI Taxonomy" id="7994"/>
    <lineage>
        <taxon>Eukaryota</taxon>
        <taxon>Metazoa</taxon>
        <taxon>Chordata</taxon>
        <taxon>Craniata</taxon>
        <taxon>Vertebrata</taxon>
        <taxon>Euteleostomi</taxon>
        <taxon>Actinopterygii</taxon>
        <taxon>Neopterygii</taxon>
        <taxon>Teleostei</taxon>
        <taxon>Ostariophysi</taxon>
        <taxon>Characiformes</taxon>
        <taxon>Characoidei</taxon>
        <taxon>Acestrorhamphidae</taxon>
        <taxon>Acestrorhamphinae</taxon>
        <taxon>Astyanax</taxon>
    </lineage>
</organism>
<keyword evidence="4" id="KW-0472">Membrane</keyword>
<reference evidence="10 11" key="1">
    <citation type="submission" date="2021-07" db="EMBL/GenBank/DDBJ databases">
        <authorList>
            <person name="Imarazene B."/>
            <person name="Zahm M."/>
            <person name="Klopp C."/>
            <person name="Cabau C."/>
            <person name="Beille S."/>
            <person name="Jouanno E."/>
            <person name="Castinel A."/>
            <person name="Lluch J."/>
            <person name="Gil L."/>
            <person name="Kuchtly C."/>
            <person name="Lopez Roques C."/>
            <person name="Donnadieu C."/>
            <person name="Parrinello H."/>
            <person name="Journot L."/>
            <person name="Du K."/>
            <person name="Schartl M."/>
            <person name="Retaux S."/>
            <person name="Guiguen Y."/>
        </authorList>
    </citation>
    <scope>NUCLEOTIDE SEQUENCE [LARGE SCALE GENOMIC DNA]</scope>
    <source>
        <strain evidence="10">Pach_M1</strain>
        <tissue evidence="10">Testis</tissue>
    </source>
</reference>
<feature type="domain" description="Immunoglobulin" evidence="9">
    <location>
        <begin position="22"/>
        <end position="121"/>
    </location>
</feature>
<evidence type="ECO:0000256" key="4">
    <source>
        <dbReference type="ARBA" id="ARBA00023136"/>
    </source>
</evidence>
<dbReference type="InterPro" id="IPR003599">
    <property type="entry name" value="Ig_sub"/>
</dbReference>
<dbReference type="InterPro" id="IPR013783">
    <property type="entry name" value="Ig-like_fold"/>
</dbReference>
<gene>
    <name evidence="10" type="ORF">AMEX_G10768</name>
</gene>
<dbReference type="AlphaFoldDB" id="A0A8T2LWP4"/>
<proteinExistence type="predicted"/>
<evidence type="ECO:0000256" key="1">
    <source>
        <dbReference type="ARBA" id="ARBA00004370"/>
    </source>
</evidence>
<evidence type="ECO:0000256" key="7">
    <source>
        <dbReference type="SAM" id="SignalP"/>
    </source>
</evidence>
<evidence type="ECO:0000313" key="10">
    <source>
        <dbReference type="EMBL" id="KAG9273975.1"/>
    </source>
</evidence>
<protein>
    <recommendedName>
        <fullName evidence="12">Ig-like domain-containing protein</fullName>
    </recommendedName>
</protein>
<dbReference type="EMBL" id="JAICCE010000008">
    <property type="protein sequence ID" value="KAG9273975.1"/>
    <property type="molecule type" value="Genomic_DNA"/>
</dbReference>
<keyword evidence="7" id="KW-0732">Signal</keyword>
<feature type="chain" id="PRO_5035893317" description="Ig-like domain-containing protein" evidence="7">
    <location>
        <begin position="16"/>
        <end position="152"/>
    </location>
</feature>
<dbReference type="PANTHER" id="PTHR19256:SF65">
    <property type="entry name" value="T CELL RECEPTOR GAMMA CONSTANT 1-RELATED"/>
    <property type="match status" value="1"/>
</dbReference>
<evidence type="ECO:0000256" key="5">
    <source>
        <dbReference type="ARBA" id="ARBA00023170"/>
    </source>
</evidence>
<evidence type="ECO:0000256" key="6">
    <source>
        <dbReference type="ARBA" id="ARBA00023319"/>
    </source>
</evidence>
<comment type="subcellular location">
    <subcellularLocation>
        <location evidence="1">Membrane</location>
    </subcellularLocation>
</comment>
<keyword evidence="3" id="KW-1133">Transmembrane helix</keyword>
<dbReference type="InterPro" id="IPR036179">
    <property type="entry name" value="Ig-like_dom_sf"/>
</dbReference>
<dbReference type="Proteomes" id="UP000752171">
    <property type="component" value="Unassembled WGS sequence"/>
</dbReference>
<keyword evidence="2" id="KW-0812">Transmembrane</keyword>
<dbReference type="SUPFAM" id="SSF48726">
    <property type="entry name" value="Immunoglobulin"/>
    <property type="match status" value="1"/>
</dbReference>
<evidence type="ECO:0000256" key="3">
    <source>
        <dbReference type="ARBA" id="ARBA00022989"/>
    </source>
</evidence>
<dbReference type="InterPro" id="IPR051117">
    <property type="entry name" value="TRG_var/const_region"/>
</dbReference>
<dbReference type="PANTHER" id="PTHR19256">
    <property type="entry name" value="T-CELL RECEPTOR GAMMA CHAIN"/>
    <property type="match status" value="1"/>
</dbReference>
<sequence length="152" mass="17947">MHLLLMILIIRAVDSAVELQQKFLMTKPATKTAIIECTFSSDCWNYIHWYQKKDDETLKRVQYVRISNGESKNEAGFEYLKSEKKSEDQFVLKIPNLKAEHTATYYCACWDYSDTVRKHVEVWCKNYEHLQLQTEKLDLTNGLFIPGNNMHF</sequence>
<name>A0A8T2LWP4_ASTMX</name>
<dbReference type="Pfam" id="PF07686">
    <property type="entry name" value="V-set"/>
    <property type="match status" value="1"/>
</dbReference>
<feature type="signal peptide" evidence="7">
    <location>
        <begin position="1"/>
        <end position="15"/>
    </location>
</feature>
<evidence type="ECO:0000259" key="8">
    <source>
        <dbReference type="SMART" id="SM00406"/>
    </source>
</evidence>
<evidence type="ECO:0000259" key="9">
    <source>
        <dbReference type="SMART" id="SM00409"/>
    </source>
</evidence>